<reference evidence="2" key="1">
    <citation type="journal article" date="2022" name="bioRxiv">
        <title>Sequencing and chromosome-scale assembly of the giantPleurodeles waltlgenome.</title>
        <authorList>
            <person name="Brown T."/>
            <person name="Elewa A."/>
            <person name="Iarovenko S."/>
            <person name="Subramanian E."/>
            <person name="Araus A.J."/>
            <person name="Petzold A."/>
            <person name="Susuki M."/>
            <person name="Suzuki K.-i.T."/>
            <person name="Hayashi T."/>
            <person name="Toyoda A."/>
            <person name="Oliveira C."/>
            <person name="Osipova E."/>
            <person name="Leigh N.D."/>
            <person name="Simon A."/>
            <person name="Yun M.H."/>
        </authorList>
    </citation>
    <scope>NUCLEOTIDE SEQUENCE</scope>
    <source>
        <strain evidence="2">20211129_DDA</strain>
        <tissue evidence="2">Liver</tissue>
    </source>
</reference>
<organism evidence="2 3">
    <name type="scientific">Pleurodeles waltl</name>
    <name type="common">Iberian ribbed newt</name>
    <dbReference type="NCBI Taxonomy" id="8319"/>
    <lineage>
        <taxon>Eukaryota</taxon>
        <taxon>Metazoa</taxon>
        <taxon>Chordata</taxon>
        <taxon>Craniata</taxon>
        <taxon>Vertebrata</taxon>
        <taxon>Euteleostomi</taxon>
        <taxon>Amphibia</taxon>
        <taxon>Batrachia</taxon>
        <taxon>Caudata</taxon>
        <taxon>Salamandroidea</taxon>
        <taxon>Salamandridae</taxon>
        <taxon>Pleurodelinae</taxon>
        <taxon>Pleurodeles</taxon>
    </lineage>
</organism>
<feature type="chain" id="PRO_5043731419" description="Secreted protein" evidence="1">
    <location>
        <begin position="36"/>
        <end position="98"/>
    </location>
</feature>
<comment type="caution">
    <text evidence="2">The sequence shown here is derived from an EMBL/GenBank/DDBJ whole genome shotgun (WGS) entry which is preliminary data.</text>
</comment>
<evidence type="ECO:0000313" key="2">
    <source>
        <dbReference type="EMBL" id="KAJ1192969.1"/>
    </source>
</evidence>
<protein>
    <recommendedName>
        <fullName evidence="4">Secreted protein</fullName>
    </recommendedName>
</protein>
<evidence type="ECO:0008006" key="4">
    <source>
        <dbReference type="Google" id="ProtNLM"/>
    </source>
</evidence>
<dbReference type="Proteomes" id="UP001066276">
    <property type="component" value="Chromosome 2_2"/>
</dbReference>
<accession>A0AAV7UYF4</accession>
<keyword evidence="3" id="KW-1185">Reference proteome</keyword>
<gene>
    <name evidence="2" type="ORF">NDU88_002275</name>
</gene>
<keyword evidence="1" id="KW-0732">Signal</keyword>
<dbReference type="EMBL" id="JANPWB010000004">
    <property type="protein sequence ID" value="KAJ1192969.1"/>
    <property type="molecule type" value="Genomic_DNA"/>
</dbReference>
<proteinExistence type="predicted"/>
<sequence>MTGRPASANQKAQFRWLTGLQCFLLVSHQLMQAMARIPRVRRRSRGACSCRADPCLIRPWVGLFRKERHSGLRFVLLRCSLPPEKHQPPSPLLTTLSA</sequence>
<evidence type="ECO:0000313" key="3">
    <source>
        <dbReference type="Proteomes" id="UP001066276"/>
    </source>
</evidence>
<feature type="signal peptide" evidence="1">
    <location>
        <begin position="1"/>
        <end position="35"/>
    </location>
</feature>
<evidence type="ECO:0000256" key="1">
    <source>
        <dbReference type="SAM" id="SignalP"/>
    </source>
</evidence>
<dbReference type="AlphaFoldDB" id="A0AAV7UYF4"/>
<name>A0AAV7UYF4_PLEWA</name>